<dbReference type="AlphaFoldDB" id="A0A397SM87"/>
<dbReference type="Pfam" id="PF13516">
    <property type="entry name" value="LRR_6"/>
    <property type="match status" value="1"/>
</dbReference>
<dbReference type="SUPFAM" id="SSF52047">
    <property type="entry name" value="RNI-like"/>
    <property type="match status" value="1"/>
</dbReference>
<dbReference type="STRING" id="658196.A0A397SM87"/>
<sequence length="168" mass="19377">MASRTIEKLFKENHSIKELHLNGDNERRFGPSLGANLLGLKENDTLEKLNITGNSIGDQGARIISEVLKSNIKLRSLDCDENEIGIEGYYSIHQVFSTGLNTTLHRFTYPTQDLETFNENIDANQRFGTIKRNMMEKEKQKDNLFQIVNEIMKLVKKFENNYSNSLEY</sequence>
<dbReference type="EMBL" id="QKYT01000390">
    <property type="protein sequence ID" value="RIA86009.1"/>
    <property type="molecule type" value="Genomic_DNA"/>
</dbReference>
<evidence type="ECO:0000313" key="1">
    <source>
        <dbReference type="EMBL" id="RIA86009.1"/>
    </source>
</evidence>
<dbReference type="Proteomes" id="UP000265703">
    <property type="component" value="Unassembled WGS sequence"/>
</dbReference>
<gene>
    <name evidence="1" type="ORF">C1645_780647</name>
</gene>
<accession>A0A397SM87</accession>
<dbReference type="Gene3D" id="3.80.10.10">
    <property type="entry name" value="Ribonuclease Inhibitor"/>
    <property type="match status" value="1"/>
</dbReference>
<proteinExistence type="predicted"/>
<dbReference type="PANTHER" id="PTHR24112:SF66">
    <property type="entry name" value="LEUCINE-RICH REPEAT, ISOFORM F"/>
    <property type="match status" value="1"/>
</dbReference>
<dbReference type="OrthoDB" id="120976at2759"/>
<name>A0A397SM87_9GLOM</name>
<evidence type="ECO:0008006" key="3">
    <source>
        <dbReference type="Google" id="ProtNLM"/>
    </source>
</evidence>
<dbReference type="InterPro" id="IPR001611">
    <property type="entry name" value="Leu-rich_rpt"/>
</dbReference>
<organism evidence="1 2">
    <name type="scientific">Glomus cerebriforme</name>
    <dbReference type="NCBI Taxonomy" id="658196"/>
    <lineage>
        <taxon>Eukaryota</taxon>
        <taxon>Fungi</taxon>
        <taxon>Fungi incertae sedis</taxon>
        <taxon>Mucoromycota</taxon>
        <taxon>Glomeromycotina</taxon>
        <taxon>Glomeromycetes</taxon>
        <taxon>Glomerales</taxon>
        <taxon>Glomeraceae</taxon>
        <taxon>Glomus</taxon>
    </lineage>
</organism>
<protein>
    <recommendedName>
        <fullName evidence="3">RNI-like protein</fullName>
    </recommendedName>
</protein>
<keyword evidence="2" id="KW-1185">Reference proteome</keyword>
<dbReference type="InterPro" id="IPR032675">
    <property type="entry name" value="LRR_dom_sf"/>
</dbReference>
<dbReference type="GO" id="GO:0034315">
    <property type="term" value="P:regulation of Arp2/3 complex-mediated actin nucleation"/>
    <property type="evidence" value="ECO:0007669"/>
    <property type="project" value="TreeGrafter"/>
</dbReference>
<comment type="caution">
    <text evidence="1">The sequence shown here is derived from an EMBL/GenBank/DDBJ whole genome shotgun (WGS) entry which is preliminary data.</text>
</comment>
<dbReference type="GO" id="GO:0005886">
    <property type="term" value="C:plasma membrane"/>
    <property type="evidence" value="ECO:0007669"/>
    <property type="project" value="TreeGrafter"/>
</dbReference>
<reference evidence="1 2" key="1">
    <citation type="submission" date="2018-06" db="EMBL/GenBank/DDBJ databases">
        <title>Comparative genomics reveals the genomic features of Rhizophagus irregularis, R. cerebriforme, R. diaphanum and Gigaspora rosea, and their symbiotic lifestyle signature.</title>
        <authorList>
            <person name="Morin E."/>
            <person name="San Clemente H."/>
            <person name="Chen E.C.H."/>
            <person name="De La Providencia I."/>
            <person name="Hainaut M."/>
            <person name="Kuo A."/>
            <person name="Kohler A."/>
            <person name="Murat C."/>
            <person name="Tang N."/>
            <person name="Roy S."/>
            <person name="Loubradou J."/>
            <person name="Henrissat B."/>
            <person name="Grigoriev I.V."/>
            <person name="Corradi N."/>
            <person name="Roux C."/>
            <person name="Martin F.M."/>
        </authorList>
    </citation>
    <scope>NUCLEOTIDE SEQUENCE [LARGE SCALE GENOMIC DNA]</scope>
    <source>
        <strain evidence="1 2">DAOM 227022</strain>
    </source>
</reference>
<evidence type="ECO:0000313" key="2">
    <source>
        <dbReference type="Proteomes" id="UP000265703"/>
    </source>
</evidence>
<dbReference type="InterPro" id="IPR051279">
    <property type="entry name" value="PP1-Reg/Actin-Interact_Protein"/>
</dbReference>
<dbReference type="GO" id="GO:0016477">
    <property type="term" value="P:cell migration"/>
    <property type="evidence" value="ECO:0007669"/>
    <property type="project" value="TreeGrafter"/>
</dbReference>
<dbReference type="PANTHER" id="PTHR24112">
    <property type="entry name" value="LEUCINE-RICH REPEAT, ISOFORM F-RELATED"/>
    <property type="match status" value="1"/>
</dbReference>
<dbReference type="SMART" id="SM00368">
    <property type="entry name" value="LRR_RI"/>
    <property type="match status" value="2"/>
</dbReference>